<accession>V4KER8</accession>
<keyword evidence="2" id="KW-0812">Transmembrane</keyword>
<keyword evidence="2" id="KW-1133">Transmembrane helix</keyword>
<dbReference type="EMBL" id="KI517881">
    <property type="protein sequence ID" value="ESQ29634.1"/>
    <property type="molecule type" value="Genomic_DNA"/>
</dbReference>
<sequence>MMDLEQGLDPTNKIKYEAVGNVGRCTKGYRGNVGSLAEAFRGPWAPPNHVTKPSKSKEPKEQELIEDQTKENETGSSNMGRWSEGFRGPWDQVTRVDRGTAQKDSSESAIPGLWSSTLSKEFCCIYRVPNRLRRVNTDAYTPQMLLIGPLQHSKKADALELSKTELRYLDYKNREHHKKKYLTDIATIYGDQTIEEFRRIIKRDEEYIRKSYAENTEWIISREFVETILLYSIFILRFFIQTGTQIFSRKDDILFKEPCLITTILEDLVLLENQLPFVLLEELFELLQLQTEETFRDIVLQIFGFEGKIKKEVKFRHFTELFRLVRVETLGSTEELLEKSEKPRSIKSLHKHNAEKLASAGVDFVNADVENNLSLVINFEEGILKMPCFVVEDNTERVMRNIMAFEQCHYPFLAFVCNYITFLDFLIDTEQDVDLLFKKGVVKNWSRRPSSVTEMIPRYSPASLLQRPLDRYCHTVGAVIILVLTLIGTVASVLQVKQNSNNSAKSPPPPPSA</sequence>
<organism evidence="3 4">
    <name type="scientific">Eutrema salsugineum</name>
    <name type="common">Saltwater cress</name>
    <name type="synonym">Sisymbrium salsugineum</name>
    <dbReference type="NCBI Taxonomy" id="72664"/>
    <lineage>
        <taxon>Eukaryota</taxon>
        <taxon>Viridiplantae</taxon>
        <taxon>Streptophyta</taxon>
        <taxon>Embryophyta</taxon>
        <taxon>Tracheophyta</taxon>
        <taxon>Spermatophyta</taxon>
        <taxon>Magnoliopsida</taxon>
        <taxon>eudicotyledons</taxon>
        <taxon>Gunneridae</taxon>
        <taxon>Pentapetalae</taxon>
        <taxon>rosids</taxon>
        <taxon>malvids</taxon>
        <taxon>Brassicales</taxon>
        <taxon>Brassicaceae</taxon>
        <taxon>Eutremeae</taxon>
        <taxon>Eutrema</taxon>
    </lineage>
</organism>
<reference evidence="3 4" key="1">
    <citation type="journal article" date="2013" name="Front. Plant Sci.">
        <title>The Reference Genome of the Halophytic Plant Eutrema salsugineum.</title>
        <authorList>
            <person name="Yang R."/>
            <person name="Jarvis D.E."/>
            <person name="Chen H."/>
            <person name="Beilstein M.A."/>
            <person name="Grimwood J."/>
            <person name="Jenkins J."/>
            <person name="Shu S."/>
            <person name="Prochnik S."/>
            <person name="Xin M."/>
            <person name="Ma C."/>
            <person name="Schmutz J."/>
            <person name="Wing R.A."/>
            <person name="Mitchell-Olds T."/>
            <person name="Schumaker K.S."/>
            <person name="Wang X."/>
        </authorList>
    </citation>
    <scope>NUCLEOTIDE SEQUENCE [LARGE SCALE GENOMIC DNA]</scope>
</reference>
<feature type="transmembrane region" description="Helical" evidence="2">
    <location>
        <begin position="476"/>
        <end position="496"/>
    </location>
</feature>
<dbReference type="InterPro" id="IPR004158">
    <property type="entry name" value="DUF247_pln"/>
</dbReference>
<name>V4KER8_EUTSA</name>
<gene>
    <name evidence="3" type="ORF">EUTSA_v10024087mg</name>
</gene>
<dbReference type="Gramene" id="ESQ29634">
    <property type="protein sequence ID" value="ESQ29634"/>
    <property type="gene ID" value="EUTSA_v10024087mg"/>
</dbReference>
<keyword evidence="4" id="KW-1185">Reference proteome</keyword>
<dbReference type="STRING" id="72664.V4KER8"/>
<proteinExistence type="predicted"/>
<dbReference type="PANTHER" id="PTHR31170">
    <property type="entry name" value="BNAC04G53230D PROTEIN"/>
    <property type="match status" value="1"/>
</dbReference>
<evidence type="ECO:0000256" key="2">
    <source>
        <dbReference type="SAM" id="Phobius"/>
    </source>
</evidence>
<evidence type="ECO:0000313" key="4">
    <source>
        <dbReference type="Proteomes" id="UP000030689"/>
    </source>
</evidence>
<feature type="region of interest" description="Disordered" evidence="1">
    <location>
        <begin position="40"/>
        <end position="84"/>
    </location>
</feature>
<protein>
    <submittedName>
        <fullName evidence="3">Uncharacterized protein</fullName>
    </submittedName>
</protein>
<dbReference type="Pfam" id="PF03140">
    <property type="entry name" value="DUF247"/>
    <property type="match status" value="1"/>
</dbReference>
<evidence type="ECO:0000256" key="1">
    <source>
        <dbReference type="SAM" id="MobiDB-lite"/>
    </source>
</evidence>
<dbReference type="KEGG" id="eus:EUTSA_v10024087mg"/>
<dbReference type="AlphaFoldDB" id="V4KER8"/>
<keyword evidence="2" id="KW-0472">Membrane</keyword>
<evidence type="ECO:0000313" key="3">
    <source>
        <dbReference type="EMBL" id="ESQ29634.1"/>
    </source>
</evidence>
<dbReference type="PANTHER" id="PTHR31170:SF8">
    <property type="entry name" value="EXPRESSED PROTEIN-RELATED"/>
    <property type="match status" value="1"/>
</dbReference>
<feature type="compositionally biased region" description="Basic and acidic residues" evidence="1">
    <location>
        <begin position="55"/>
        <end position="73"/>
    </location>
</feature>
<dbReference type="Proteomes" id="UP000030689">
    <property type="component" value="Unassembled WGS sequence"/>
</dbReference>
<dbReference type="OMA" id="ENTEWII"/>